<reference evidence="5 6" key="1">
    <citation type="submission" date="2013-12" db="EMBL/GenBank/DDBJ databases">
        <title>Annotation of the Bibersteinia trehalosi USDA-ARS-USMARC-190 complete genome.</title>
        <authorList>
            <person name="Harhay G.P."/>
            <person name="McVey S."/>
            <person name="Clawson M.L."/>
            <person name="Bono J."/>
            <person name="Heaton M.P."/>
            <person name="Chitko-Mckown C.G."/>
            <person name="Harhay D.M."/>
            <person name="Smith T.P.L."/>
        </authorList>
    </citation>
    <scope>NUCLEOTIDE SEQUENCE [LARGE SCALE GENOMIC DNA]</scope>
    <source>
        <strain evidence="5 6">USDA-ARS-USMARC-190</strain>
    </source>
</reference>
<dbReference type="REBASE" id="78102">
    <property type="entry name" value="S.Btr190ORF12260P"/>
</dbReference>
<dbReference type="Pfam" id="PF01420">
    <property type="entry name" value="Methylase_S"/>
    <property type="match status" value="2"/>
</dbReference>
<comment type="similarity">
    <text evidence="1">Belongs to the type-I restriction system S methylase family.</text>
</comment>
<evidence type="ECO:0000313" key="5">
    <source>
        <dbReference type="EMBL" id="AHG86453.1"/>
    </source>
</evidence>
<keyword evidence="5" id="KW-0808">Transferase</keyword>
<protein>
    <submittedName>
        <fullName evidence="5">Phosphoribosylglycinamide formyltransferase</fullName>
    </submittedName>
</protein>
<evidence type="ECO:0000259" key="4">
    <source>
        <dbReference type="Pfam" id="PF01420"/>
    </source>
</evidence>
<feature type="domain" description="Type I restriction modification DNA specificity" evidence="4">
    <location>
        <begin position="197"/>
        <end position="345"/>
    </location>
</feature>
<gene>
    <name evidence="5" type="ORF">F544_12250</name>
</gene>
<sequence>MKEIEQEFLDSGGVWEEIVVGKHFDISRGDIQNQGELVPYEKGISFIAQNDANNGFVGKFEKSEYRRFNGKSIIIGRQTGIVYYQPNEFITTDGVLVLTLKNKSFIEKSFGFFIVSSLRKALQLFGYSNTVSAKKLDTLKINLPYLNNNFAYKFMENFIAELKALRVAELHAYLQATGLSNYTLSDDEQAALNAIENSKWQIFNVEELFGKATRGKRLKSADRTAGNLPFVTAGEADTGISAFIGNNVERFKPNTITIDMFGSAKYRNYEYGADDHIAVVHTDKLPKHAVLFLTSAMHKVANAGQFSYARNFYAKDADSLNIELPVKNGEPDFELMANYLQAIEKLVIKDVVDWADREIAVTEQAITDNDNLLV</sequence>
<evidence type="ECO:0000256" key="3">
    <source>
        <dbReference type="ARBA" id="ARBA00023125"/>
    </source>
</evidence>
<dbReference type="PATRIC" id="fig|1263832.3.peg.1215"/>
<dbReference type="AlphaFoldDB" id="W0RAP0"/>
<evidence type="ECO:0000256" key="1">
    <source>
        <dbReference type="ARBA" id="ARBA00010923"/>
    </source>
</evidence>
<dbReference type="GO" id="GO:0003677">
    <property type="term" value="F:DNA binding"/>
    <property type="evidence" value="ECO:0007669"/>
    <property type="project" value="UniProtKB-KW"/>
</dbReference>
<dbReference type="KEGG" id="btra:F544_12250"/>
<dbReference type="Proteomes" id="UP000019086">
    <property type="component" value="Chromosome"/>
</dbReference>
<evidence type="ECO:0000313" key="6">
    <source>
        <dbReference type="Proteomes" id="UP000019086"/>
    </source>
</evidence>
<dbReference type="EMBL" id="CP006956">
    <property type="protein sequence ID" value="AHG86453.1"/>
    <property type="molecule type" value="Genomic_DNA"/>
</dbReference>
<dbReference type="GO" id="GO:0016740">
    <property type="term" value="F:transferase activity"/>
    <property type="evidence" value="ECO:0007669"/>
    <property type="project" value="UniProtKB-KW"/>
</dbReference>
<feature type="domain" description="Type I restriction modification DNA specificity" evidence="4">
    <location>
        <begin position="15"/>
        <end position="165"/>
    </location>
</feature>
<accession>W0RAP0</accession>
<keyword evidence="3" id="KW-0238">DNA-binding</keyword>
<proteinExistence type="inferred from homology"/>
<dbReference type="GO" id="GO:0009307">
    <property type="term" value="P:DNA restriction-modification system"/>
    <property type="evidence" value="ECO:0007669"/>
    <property type="project" value="UniProtKB-KW"/>
</dbReference>
<dbReference type="HOGENOM" id="CLU_039161_0_1_6"/>
<name>W0RAP0_BIBTR</name>
<evidence type="ECO:0000256" key="2">
    <source>
        <dbReference type="ARBA" id="ARBA00022747"/>
    </source>
</evidence>
<dbReference type="InterPro" id="IPR044946">
    <property type="entry name" value="Restrct_endonuc_typeI_TRD_sf"/>
</dbReference>
<dbReference type="RefSeq" id="WP_025289384.1">
    <property type="nucleotide sequence ID" value="NZ_CP006956.1"/>
</dbReference>
<dbReference type="InterPro" id="IPR000055">
    <property type="entry name" value="Restrct_endonuc_typeI_TRD"/>
</dbReference>
<dbReference type="SUPFAM" id="SSF116734">
    <property type="entry name" value="DNA methylase specificity domain"/>
    <property type="match status" value="2"/>
</dbReference>
<organism evidence="5 6">
    <name type="scientific">Bibersteinia trehalosi USDA-ARS-USMARC-190</name>
    <dbReference type="NCBI Taxonomy" id="1263832"/>
    <lineage>
        <taxon>Bacteria</taxon>
        <taxon>Pseudomonadati</taxon>
        <taxon>Pseudomonadota</taxon>
        <taxon>Gammaproteobacteria</taxon>
        <taxon>Pasteurellales</taxon>
        <taxon>Pasteurellaceae</taxon>
        <taxon>Bibersteinia</taxon>
    </lineage>
</organism>
<keyword evidence="2" id="KW-0680">Restriction system</keyword>
<dbReference type="Gene3D" id="3.90.220.20">
    <property type="entry name" value="DNA methylase specificity domains"/>
    <property type="match status" value="2"/>
</dbReference>